<dbReference type="NCBIfam" id="NF003555">
    <property type="entry name" value="PRK05218.1"/>
    <property type="match status" value="1"/>
</dbReference>
<evidence type="ECO:0000313" key="10">
    <source>
        <dbReference type="WBParaSite" id="BXY_1666100.1"/>
    </source>
</evidence>
<dbReference type="FunFam" id="3.30.230.80:FF:000004">
    <property type="entry name" value="Heat shock protein 75 kDa"/>
    <property type="match status" value="1"/>
</dbReference>
<evidence type="ECO:0000256" key="1">
    <source>
        <dbReference type="ARBA" id="ARBA00008239"/>
    </source>
</evidence>
<evidence type="ECO:0000256" key="4">
    <source>
        <dbReference type="ARBA" id="ARBA00023186"/>
    </source>
</evidence>
<feature type="binding site" evidence="5">
    <location>
        <position position="371"/>
    </location>
    <ligand>
        <name>ATP</name>
        <dbReference type="ChEBI" id="CHEBI:30616"/>
    </ligand>
</feature>
<keyword evidence="9" id="KW-1185">Reference proteome</keyword>
<evidence type="ECO:0000313" key="6">
    <source>
        <dbReference type="EMBL" id="CAD5220835.1"/>
    </source>
</evidence>
<dbReference type="GO" id="GO:0051082">
    <property type="term" value="F:unfolded protein binding"/>
    <property type="evidence" value="ECO:0007669"/>
    <property type="project" value="InterPro"/>
</dbReference>
<dbReference type="AlphaFoldDB" id="A0A1I7SUD9"/>
<dbReference type="GO" id="GO:0016887">
    <property type="term" value="F:ATP hydrolysis activity"/>
    <property type="evidence" value="ECO:0007669"/>
    <property type="project" value="InterPro"/>
</dbReference>
<dbReference type="PIRSF" id="PIRSF002583">
    <property type="entry name" value="Hsp90"/>
    <property type="match status" value="1"/>
</dbReference>
<keyword evidence="4" id="KW-0143">Chaperone</keyword>
<dbReference type="EMBL" id="CAJFCV020000003">
    <property type="protein sequence ID" value="CAG9107246.1"/>
    <property type="molecule type" value="Genomic_DNA"/>
</dbReference>
<protein>
    <submittedName>
        <fullName evidence="6">(pine wood nematode) hypothetical protein</fullName>
    </submittedName>
</protein>
<dbReference type="Gene3D" id="3.30.565.10">
    <property type="entry name" value="Histidine kinase-like ATPase, C-terminal domain"/>
    <property type="match status" value="1"/>
</dbReference>
<reference evidence="7" key="2">
    <citation type="submission" date="2020-08" db="EMBL/GenBank/DDBJ databases">
        <authorList>
            <person name="Kikuchi T."/>
        </authorList>
    </citation>
    <scope>NUCLEOTIDE SEQUENCE</scope>
    <source>
        <strain evidence="6">Ka4C1</strain>
    </source>
</reference>
<dbReference type="Gene3D" id="3.40.50.11260">
    <property type="match status" value="1"/>
</dbReference>
<dbReference type="CDD" id="cd16927">
    <property type="entry name" value="HATPase_Hsp90-like"/>
    <property type="match status" value="1"/>
</dbReference>
<accession>A0A1I7SUD9</accession>
<dbReference type="Pfam" id="PF13589">
    <property type="entry name" value="HATPase_c_3"/>
    <property type="match status" value="1"/>
</dbReference>
<dbReference type="InterPro" id="IPR036890">
    <property type="entry name" value="HATPase_C_sf"/>
</dbReference>
<keyword evidence="3 5" id="KW-0067">ATP-binding</keyword>
<dbReference type="Pfam" id="PF00183">
    <property type="entry name" value="HSP90"/>
    <property type="match status" value="1"/>
</dbReference>
<evidence type="ECO:0000313" key="7">
    <source>
        <dbReference type="EMBL" id="CAG9107246.1"/>
    </source>
</evidence>
<reference evidence="10" key="1">
    <citation type="submission" date="2016-11" db="UniProtKB">
        <authorList>
            <consortium name="WormBaseParasite"/>
        </authorList>
    </citation>
    <scope>IDENTIFICATION</scope>
</reference>
<gene>
    <name evidence="6" type="ORF">BXYJ_LOCUS6377</name>
</gene>
<dbReference type="Proteomes" id="UP000095284">
    <property type="component" value="Unplaced"/>
</dbReference>
<evidence type="ECO:0000256" key="3">
    <source>
        <dbReference type="ARBA" id="ARBA00022840"/>
    </source>
</evidence>
<keyword evidence="2 5" id="KW-0547">Nucleotide-binding</keyword>
<dbReference type="Gene3D" id="3.30.230.80">
    <property type="match status" value="1"/>
</dbReference>
<feature type="binding site" evidence="5">
    <location>
        <position position="141"/>
    </location>
    <ligand>
        <name>ATP</name>
        <dbReference type="ChEBI" id="CHEBI:30616"/>
    </ligand>
</feature>
<name>A0A1I7SUD9_BURXY</name>
<organism evidence="8 10">
    <name type="scientific">Bursaphelenchus xylophilus</name>
    <name type="common">Pinewood nematode worm</name>
    <name type="synonym">Aphelenchoides xylophilus</name>
    <dbReference type="NCBI Taxonomy" id="6326"/>
    <lineage>
        <taxon>Eukaryota</taxon>
        <taxon>Metazoa</taxon>
        <taxon>Ecdysozoa</taxon>
        <taxon>Nematoda</taxon>
        <taxon>Chromadorea</taxon>
        <taxon>Rhabditida</taxon>
        <taxon>Tylenchina</taxon>
        <taxon>Tylenchomorpha</taxon>
        <taxon>Aphelenchoidea</taxon>
        <taxon>Aphelenchoididae</taxon>
        <taxon>Bursaphelenchus</taxon>
    </lineage>
</organism>
<dbReference type="OrthoDB" id="28737at2759"/>
<feature type="binding site" evidence="5">
    <location>
        <position position="79"/>
    </location>
    <ligand>
        <name>ATP</name>
        <dbReference type="ChEBI" id="CHEBI:30616"/>
    </ligand>
</feature>
<dbReference type="SUPFAM" id="SSF54211">
    <property type="entry name" value="Ribosomal protein S5 domain 2-like"/>
    <property type="match status" value="1"/>
</dbReference>
<feature type="binding site" evidence="5">
    <location>
        <position position="122"/>
    </location>
    <ligand>
        <name>ATP</name>
        <dbReference type="ChEBI" id="CHEBI:30616"/>
    </ligand>
</feature>
<evidence type="ECO:0000313" key="8">
    <source>
        <dbReference type="Proteomes" id="UP000095284"/>
    </source>
</evidence>
<dbReference type="HAMAP" id="MF_00505">
    <property type="entry name" value="HSP90"/>
    <property type="match status" value="1"/>
</dbReference>
<dbReference type="Proteomes" id="UP000582659">
    <property type="component" value="Unassembled WGS sequence"/>
</dbReference>
<feature type="binding site" evidence="5">
    <location>
        <position position="75"/>
    </location>
    <ligand>
        <name>ATP</name>
        <dbReference type="ChEBI" id="CHEBI:30616"/>
    </ligand>
</feature>
<dbReference type="SUPFAM" id="SSF110942">
    <property type="entry name" value="HSP90 C-terminal domain"/>
    <property type="match status" value="1"/>
</dbReference>
<proteinExistence type="inferred from homology"/>
<dbReference type="InterPro" id="IPR001404">
    <property type="entry name" value="Hsp90_fam"/>
</dbReference>
<dbReference type="PRINTS" id="PR00775">
    <property type="entry name" value="HEATSHOCK90"/>
</dbReference>
<feature type="binding site" evidence="5">
    <location>
        <begin position="161"/>
        <end position="166"/>
    </location>
    <ligand>
        <name>ATP</name>
        <dbReference type="ChEBI" id="CHEBI:30616"/>
    </ligand>
</feature>
<dbReference type="FunFam" id="3.40.50.11260:FF:000004">
    <property type="entry name" value="Heat shock protein 75 mitochondrial"/>
    <property type="match status" value="1"/>
</dbReference>
<feature type="binding site" evidence="5">
    <location>
        <position position="127"/>
    </location>
    <ligand>
        <name>ATP</name>
        <dbReference type="ChEBI" id="CHEBI:30616"/>
    </ligand>
</feature>
<dbReference type="SMR" id="A0A1I7SUD9"/>
<sequence>MYRRAVVCLIGRSLSRSSPRLFNRAVAAGAGNTFGFRNYSQEVKAEKHEFQAETKNLLDIVAKSLYSEQEVFLRELVSNSSDALEKRRYNEISKDMAVTAAGDQIPYEIRIKTEGGKIIIEDTGCGMDRNELVNLLGTIAKSGSKEFRTNDAKSAESIIGQFGVGFYSAFMVADKVSVITKKHDDNSIGYRWSWSGDSSYEIVEDPNAKPGCRIELELRDGDQSQFALPERLIEVISKYSYFVTVPIFVNGERVNTMNAIWTMDSKDVTPEMHETFFRQLAKTHHAHLIHDRPRYTLQYKTDAPLNLRVLLYIPSHKVNQVEFTTDFEDSGVSLYARKVLIKAHAKELLPRYLRFVIGVVDSEDVPLNLSREMLQKDAVIVKLRRVITERIIRFLTKEMKKDRIKYTDFYNGYSMFFKEGIVVEQDFGVKEQIAQLLLFDTSNFKPGTTTSLEEYVERMQKDQDAIYYLYSPSRQLAENSPYYESFKQQNKEVLFLHDAADEMVLLMMNEFKGKKIVSVEAYLKEQGLQSEHEKTEMTRDSDKKQLLDYIRDSLGSVKVFEIHPMQSPSSHPFVITAINHSAMRHVLRINNPKQSEHLINVKPVLHVNFSHPVIKGLPKLKRKNEKLAKDVIEQVYDNALVTAGLIGDTSAFVPRINKILGDLLNEGNSSTILTP</sequence>
<evidence type="ECO:0000256" key="5">
    <source>
        <dbReference type="PIRSR" id="PIRSR002583-1"/>
    </source>
</evidence>
<dbReference type="SUPFAM" id="SSF55874">
    <property type="entry name" value="ATPase domain of HSP90 chaperone/DNA topoisomerase II/histidine kinase"/>
    <property type="match status" value="1"/>
</dbReference>
<dbReference type="Gene3D" id="1.20.120.790">
    <property type="entry name" value="Heat shock protein 90, C-terminal domain"/>
    <property type="match status" value="1"/>
</dbReference>
<dbReference type="Proteomes" id="UP000659654">
    <property type="component" value="Unassembled WGS sequence"/>
</dbReference>
<dbReference type="WBParaSite" id="BXY_1666100.1">
    <property type="protein sequence ID" value="BXY_1666100.1"/>
    <property type="gene ID" value="BXY_1666100"/>
</dbReference>
<evidence type="ECO:0000313" key="9">
    <source>
        <dbReference type="Proteomes" id="UP000659654"/>
    </source>
</evidence>
<comment type="similarity">
    <text evidence="1">Belongs to the heat shock protein 90 family.</text>
</comment>
<dbReference type="PANTHER" id="PTHR11528">
    <property type="entry name" value="HEAT SHOCK PROTEIN 90 FAMILY MEMBER"/>
    <property type="match status" value="1"/>
</dbReference>
<feature type="binding site" evidence="5">
    <location>
        <begin position="142"/>
        <end position="143"/>
    </location>
    <ligand>
        <name>ATP</name>
        <dbReference type="ChEBI" id="CHEBI:30616"/>
    </ligand>
</feature>
<dbReference type="eggNOG" id="KOG0019">
    <property type="taxonomic scope" value="Eukaryota"/>
</dbReference>
<dbReference type="InterPro" id="IPR020568">
    <property type="entry name" value="Ribosomal_Su5_D2-typ_SF"/>
</dbReference>
<dbReference type="EMBL" id="CAJFDI010000003">
    <property type="protein sequence ID" value="CAD5220835.1"/>
    <property type="molecule type" value="Genomic_DNA"/>
</dbReference>
<dbReference type="GO" id="GO:0140662">
    <property type="term" value="F:ATP-dependent protein folding chaperone"/>
    <property type="evidence" value="ECO:0007669"/>
    <property type="project" value="InterPro"/>
</dbReference>
<dbReference type="InterPro" id="IPR037196">
    <property type="entry name" value="HSP90_C"/>
</dbReference>
<dbReference type="GO" id="GO:0005524">
    <property type="term" value="F:ATP binding"/>
    <property type="evidence" value="ECO:0007669"/>
    <property type="project" value="UniProtKB-KW"/>
</dbReference>
<dbReference type="InterPro" id="IPR020575">
    <property type="entry name" value="Hsp90_N"/>
</dbReference>
<evidence type="ECO:0000256" key="2">
    <source>
        <dbReference type="ARBA" id="ARBA00022741"/>
    </source>
</evidence>